<feature type="repeat" description="ANK" evidence="2">
    <location>
        <begin position="1197"/>
        <end position="1229"/>
    </location>
</feature>
<dbReference type="Pfam" id="PF24883">
    <property type="entry name" value="NPHP3_N"/>
    <property type="match status" value="1"/>
</dbReference>
<feature type="repeat" description="ANK" evidence="2">
    <location>
        <begin position="1128"/>
        <end position="1160"/>
    </location>
</feature>
<dbReference type="EMBL" id="JAVHNS010000019">
    <property type="protein sequence ID" value="KAK6330310.1"/>
    <property type="molecule type" value="Genomic_DNA"/>
</dbReference>
<dbReference type="SUPFAM" id="SSF53167">
    <property type="entry name" value="Purine and uridine phosphorylases"/>
    <property type="match status" value="1"/>
</dbReference>
<dbReference type="Gene3D" id="3.40.50.1580">
    <property type="entry name" value="Nucleoside phosphorylase domain"/>
    <property type="match status" value="1"/>
</dbReference>
<protein>
    <submittedName>
        <fullName evidence="5">Uncharacterized protein</fullName>
    </submittedName>
</protein>
<keyword evidence="2" id="KW-0040">ANK repeat</keyword>
<dbReference type="Gene3D" id="3.40.50.300">
    <property type="entry name" value="P-loop containing nucleotide triphosphate hydrolases"/>
    <property type="match status" value="1"/>
</dbReference>
<gene>
    <name evidence="5" type="ORF">TWF730_004803</name>
</gene>
<evidence type="ECO:0000259" key="4">
    <source>
        <dbReference type="Pfam" id="PF24883"/>
    </source>
</evidence>
<feature type="domain" description="GPI inositol-deacylase winged helix" evidence="3">
    <location>
        <begin position="679"/>
        <end position="769"/>
    </location>
</feature>
<evidence type="ECO:0000256" key="1">
    <source>
        <dbReference type="ARBA" id="ARBA00022737"/>
    </source>
</evidence>
<proteinExistence type="predicted"/>
<dbReference type="Proteomes" id="UP001373714">
    <property type="component" value="Unassembled WGS sequence"/>
</dbReference>
<feature type="repeat" description="ANK" evidence="2">
    <location>
        <begin position="939"/>
        <end position="971"/>
    </location>
</feature>
<feature type="repeat" description="ANK" evidence="2">
    <location>
        <begin position="1035"/>
        <end position="1067"/>
    </location>
</feature>
<dbReference type="InterPro" id="IPR053137">
    <property type="entry name" value="NLR-like"/>
</dbReference>
<keyword evidence="6" id="KW-1185">Reference proteome</keyword>
<dbReference type="InterPro" id="IPR002110">
    <property type="entry name" value="Ankyrin_rpt"/>
</dbReference>
<dbReference type="PANTHER" id="PTHR46082">
    <property type="entry name" value="ATP/GTP-BINDING PROTEIN-RELATED"/>
    <property type="match status" value="1"/>
</dbReference>
<dbReference type="SUPFAM" id="SSF48403">
    <property type="entry name" value="Ankyrin repeat"/>
    <property type="match status" value="1"/>
</dbReference>
<evidence type="ECO:0000259" key="3">
    <source>
        <dbReference type="Pfam" id="PF22939"/>
    </source>
</evidence>
<dbReference type="AlphaFoldDB" id="A0AAV9U1B2"/>
<dbReference type="PRINTS" id="PR01415">
    <property type="entry name" value="ANKYRIN"/>
</dbReference>
<dbReference type="SUPFAM" id="SSF52540">
    <property type="entry name" value="P-loop containing nucleoside triphosphate hydrolases"/>
    <property type="match status" value="1"/>
</dbReference>
<evidence type="ECO:0000313" key="5">
    <source>
        <dbReference type="EMBL" id="KAK6330310.1"/>
    </source>
</evidence>
<dbReference type="Pfam" id="PF12796">
    <property type="entry name" value="Ank_2"/>
    <property type="match status" value="3"/>
</dbReference>
<dbReference type="SMART" id="SM00248">
    <property type="entry name" value="ANK"/>
    <property type="match status" value="12"/>
</dbReference>
<keyword evidence="1" id="KW-0677">Repeat</keyword>
<dbReference type="Gene3D" id="1.25.40.20">
    <property type="entry name" value="Ankyrin repeat-containing domain"/>
    <property type="match status" value="3"/>
</dbReference>
<dbReference type="PROSITE" id="PS50297">
    <property type="entry name" value="ANK_REP_REGION"/>
    <property type="match status" value="8"/>
</dbReference>
<dbReference type="GO" id="GO:0009116">
    <property type="term" value="P:nucleoside metabolic process"/>
    <property type="evidence" value="ECO:0007669"/>
    <property type="project" value="InterPro"/>
</dbReference>
<reference evidence="5 6" key="1">
    <citation type="submission" date="2019-10" db="EMBL/GenBank/DDBJ databases">
        <authorList>
            <person name="Palmer J.M."/>
        </authorList>
    </citation>
    <scope>NUCLEOTIDE SEQUENCE [LARGE SCALE GENOMIC DNA]</scope>
    <source>
        <strain evidence="5 6">TWF730</strain>
    </source>
</reference>
<dbReference type="Pfam" id="PF22939">
    <property type="entry name" value="WHD_GPIID"/>
    <property type="match status" value="1"/>
</dbReference>
<feature type="repeat" description="ANK" evidence="2">
    <location>
        <begin position="972"/>
        <end position="1004"/>
    </location>
</feature>
<feature type="repeat" description="ANK" evidence="2">
    <location>
        <begin position="1068"/>
        <end position="1100"/>
    </location>
</feature>
<sequence length="1265" mass="139528">MDDQAKYTVGWVCAIRTEYVAAQAFLDENFGPPESQPVGDNNHYTLGRIGKHNVVVVVLPDGEYGLSSATAVLKDMLRTFSNIKIGLMVGIGGGAPSRKNDIRLGDIVVSSPRDGHGGVFQYDFGKTMQTQRFRLVDQREGSSFERFHETGYLAPPPAFLRTAVSGLQAKYELQGHQIDQTIESILRKNRRLNRKFKRPEPDTDRLYKSDIIHEPTGINDDSGDCADRCGDGPSKLIIRPERDEDEDNPAIHYGLIASANRLMKNSIVRDKLSTEKGVLCFEMEAAGLMNHFPCLVIRGICDYSDSHKNKEWQGYASMTAAAYAKDLLNEIASNKIEAAVRIAEIPGILSSIEEKTTEIQTNLQTAGANIIALTIKQHQADIKAWLSPPDPSINYSKALQQRHQGSGSWLLENDTFSKWKSDRNSFLWLHGIIGCGKTILSSTIIESLSPRKPLLYFYFDVTDGKKQTFDKMIPALLYQLYYQCDKASPQLEELFHSYEDGKTQPTSLSLLQTFAKMAEETDEMWIVLDALDECEKDSRARLLSWIKDLRMQATKNIHILVTSQPKSDIEAGIKKLDCPGCELEIQSSDTADDISAYIRWRVREDEALERWRLHPDIQDEIETELQQKANGMFRWVACQLDAISNCLDLRQLHRTLKTLPKTLNETYSRVLREIPEGYRRNTITILQLLAFSNRPLWIEEAVDAVAVDIEEALPFHPKYRMPNQSEIVCYCSSLVSTTIVSNLDTTRTQIKLAHSSVKSYLMSNQLDDTIAPKFQEVEAKTSIAKICLAYILHLAIVLELTDGRSVPPRNLKEILPFLEYCAKYWMVFASGAKATDRVLQNLMQELFDDSTKLYKYCYDLYRPDGISIARGAPTPSRLYYASACDVQYIVDFLISTGVDVNAPGGHYECALAAAAARGSVDIIEILLKNGAKVNRDSDSVSMPLSAASKVGHLEVVRLLIAKGANINATGGIRVSALYWASQSGNTDVVELLLANGADVHDSSTSGLPNPALLAASYRGYGDIVKLLLAKGADVNLGGPLHEASRGGHDEIVETLLANGANVNARNKQDYTPLQLAATNGHVGVVKLLLKSGADINASNRWGNPIRSSSSHGYLEVVKVLIAHGVDIDESEALPAASQGGRDEVIKVLLAAGANINAQSQSFGSALQAASTCGNDKTVGLLLKNGADVNAKNNMLRASKNSLEAAVHRGHYKVVELLLDHGADMSQSGYHSYLIQKAARGGHTKVVDVLLARNEVETDDHLVTGD</sequence>
<dbReference type="InterPro" id="IPR027417">
    <property type="entry name" value="P-loop_NTPase"/>
</dbReference>
<comment type="caution">
    <text evidence="5">The sequence shown here is derived from an EMBL/GenBank/DDBJ whole genome shotgun (WGS) entry which is preliminary data.</text>
</comment>
<dbReference type="InterPro" id="IPR036770">
    <property type="entry name" value="Ankyrin_rpt-contain_sf"/>
</dbReference>
<dbReference type="PROSITE" id="PS50088">
    <property type="entry name" value="ANK_REPEAT"/>
    <property type="match status" value="9"/>
</dbReference>
<evidence type="ECO:0000256" key="2">
    <source>
        <dbReference type="PROSITE-ProRule" id="PRU00023"/>
    </source>
</evidence>
<feature type="repeat" description="ANK" evidence="2">
    <location>
        <begin position="1161"/>
        <end position="1193"/>
    </location>
</feature>
<dbReference type="GO" id="GO:0003824">
    <property type="term" value="F:catalytic activity"/>
    <property type="evidence" value="ECO:0007669"/>
    <property type="project" value="InterPro"/>
</dbReference>
<dbReference type="InterPro" id="IPR054471">
    <property type="entry name" value="GPIID_WHD"/>
</dbReference>
<accession>A0AAV9U1B2</accession>
<dbReference type="InterPro" id="IPR056884">
    <property type="entry name" value="NPHP3-like_N"/>
</dbReference>
<feature type="domain" description="Nephrocystin 3-like N-terminal" evidence="4">
    <location>
        <begin position="405"/>
        <end position="563"/>
    </location>
</feature>
<dbReference type="InterPro" id="IPR035994">
    <property type="entry name" value="Nucleoside_phosphorylase_sf"/>
</dbReference>
<evidence type="ECO:0000313" key="6">
    <source>
        <dbReference type="Proteomes" id="UP001373714"/>
    </source>
</evidence>
<feature type="repeat" description="ANK" evidence="2">
    <location>
        <begin position="906"/>
        <end position="938"/>
    </location>
</feature>
<feature type="repeat" description="ANK" evidence="2">
    <location>
        <begin position="1007"/>
        <end position="1039"/>
    </location>
</feature>
<organism evidence="5 6">
    <name type="scientific">Orbilia blumenaviensis</name>
    <dbReference type="NCBI Taxonomy" id="1796055"/>
    <lineage>
        <taxon>Eukaryota</taxon>
        <taxon>Fungi</taxon>
        <taxon>Dikarya</taxon>
        <taxon>Ascomycota</taxon>
        <taxon>Pezizomycotina</taxon>
        <taxon>Orbiliomycetes</taxon>
        <taxon>Orbiliales</taxon>
        <taxon>Orbiliaceae</taxon>
        <taxon>Orbilia</taxon>
    </lineage>
</organism>
<name>A0AAV9U1B2_9PEZI</name>
<dbReference type="Pfam" id="PF00023">
    <property type="entry name" value="Ank"/>
    <property type="match status" value="1"/>
</dbReference>
<dbReference type="PANTHER" id="PTHR46082:SF11">
    <property type="entry name" value="AAA+ ATPASE DOMAIN-CONTAINING PROTEIN-RELATED"/>
    <property type="match status" value="1"/>
</dbReference>